<organism evidence="4">
    <name type="scientific">Heligmosomoides polygyrus</name>
    <name type="common">Parasitic roundworm</name>
    <dbReference type="NCBI Taxonomy" id="6339"/>
    <lineage>
        <taxon>Eukaryota</taxon>
        <taxon>Metazoa</taxon>
        <taxon>Ecdysozoa</taxon>
        <taxon>Nematoda</taxon>
        <taxon>Chromadorea</taxon>
        <taxon>Rhabditida</taxon>
        <taxon>Rhabditina</taxon>
        <taxon>Rhabditomorpha</taxon>
        <taxon>Strongyloidea</taxon>
        <taxon>Heligmosomidae</taxon>
        <taxon>Heligmosomoides</taxon>
    </lineage>
</organism>
<keyword evidence="2" id="KW-0472">Membrane</keyword>
<dbReference type="PANTHER" id="PTHR45757">
    <property type="entry name" value="PROTEIN CBG23364-RELATED"/>
    <property type="match status" value="1"/>
</dbReference>
<name>A0A3P8DVP1_HELPZ</name>
<sequence length="398" mass="43118">MSFAGGFAGSMLATFPMNILLQKYGPHKVMTVVGILCTLTVAVTPLVVCWSFPAFVVLRVISGISISNSFPVAGTVINEWGTTAEKGLFVAVLSGYVELSALFTMPVSGLIATRVSWDAVFYLHAIVCGFFTILWALYYRWDKPQKHPFVAEREWQRISFGKKEDGAGSSSDYSITPLQRILRSMVIWSVWAAVIGNFLVAQFTISYSPLYLTYVLGFPTMTAGFITIAPLAAQLLIKMVTGLASDRLACLSELGKLRMFNSIALLGSGLFFILLSVIPPAGGIADVILIIIPVALLGFSSGGYPKCAVMVSQQHSPFVMSIVQMVACGSLLAGSFVVPALTRDDTFDQWRTVFLIYALVLTLSNTIFVTFARFVEPDLSVSKGTCSPVKLQCSSIQA</sequence>
<feature type="domain" description="Major facilitator superfamily (MFS) profile" evidence="3">
    <location>
        <begin position="1"/>
        <end position="376"/>
    </location>
</feature>
<dbReference type="Pfam" id="PF07690">
    <property type="entry name" value="MFS_1"/>
    <property type="match status" value="1"/>
</dbReference>
<dbReference type="OrthoDB" id="2985014at2759"/>
<evidence type="ECO:0000256" key="1">
    <source>
        <dbReference type="ARBA" id="ARBA00004141"/>
    </source>
</evidence>
<evidence type="ECO:0000259" key="3">
    <source>
        <dbReference type="PROSITE" id="PS50850"/>
    </source>
</evidence>
<feature type="transmembrane region" description="Helical" evidence="2">
    <location>
        <begin position="185"/>
        <end position="205"/>
    </location>
</feature>
<dbReference type="Gene3D" id="1.20.1250.20">
    <property type="entry name" value="MFS general substrate transporter like domains"/>
    <property type="match status" value="2"/>
</dbReference>
<dbReference type="InterPro" id="IPR036259">
    <property type="entry name" value="MFS_trans_sf"/>
</dbReference>
<dbReference type="AlphaFoldDB" id="A0A3P8DVP1"/>
<keyword evidence="2" id="KW-0812">Transmembrane</keyword>
<gene>
    <name evidence="4" type="ORF">HPBE_LOCUS24915</name>
</gene>
<dbReference type="PROSITE" id="PS50850">
    <property type="entry name" value="MFS"/>
    <property type="match status" value="1"/>
</dbReference>
<dbReference type="GO" id="GO:0016020">
    <property type="term" value="C:membrane"/>
    <property type="evidence" value="ECO:0007669"/>
    <property type="project" value="UniProtKB-SubCell"/>
</dbReference>
<dbReference type="GO" id="GO:0022857">
    <property type="term" value="F:transmembrane transporter activity"/>
    <property type="evidence" value="ECO:0007669"/>
    <property type="project" value="InterPro"/>
</dbReference>
<feature type="transmembrane region" description="Helical" evidence="2">
    <location>
        <begin position="258"/>
        <end position="278"/>
    </location>
</feature>
<evidence type="ECO:0000313" key="4">
    <source>
        <dbReference type="EMBL" id="VDP48041.1"/>
    </source>
</evidence>
<dbReference type="InterPro" id="IPR011701">
    <property type="entry name" value="MFS"/>
</dbReference>
<accession>A0A3P8DVP1</accession>
<dbReference type="EMBL" id="UZAH01037063">
    <property type="protein sequence ID" value="VDP48041.1"/>
    <property type="molecule type" value="Genomic_DNA"/>
</dbReference>
<dbReference type="PANTHER" id="PTHR45757:SF18">
    <property type="entry name" value="MAJOR FACILITATOR SUPERFAMILY (MFS) PROFILE DOMAIN-CONTAINING PROTEIN"/>
    <property type="match status" value="1"/>
</dbReference>
<feature type="transmembrane region" description="Helical" evidence="2">
    <location>
        <begin position="29"/>
        <end position="48"/>
    </location>
</feature>
<evidence type="ECO:0000256" key="2">
    <source>
        <dbReference type="SAM" id="Phobius"/>
    </source>
</evidence>
<dbReference type="SUPFAM" id="SSF103473">
    <property type="entry name" value="MFS general substrate transporter"/>
    <property type="match status" value="1"/>
</dbReference>
<reference evidence="4" key="1">
    <citation type="submission" date="2018-11" db="EMBL/GenBank/DDBJ databases">
        <authorList>
            <consortium name="Pathogen Informatics"/>
        </authorList>
    </citation>
    <scope>NUCLEOTIDE SEQUENCE [LARGE SCALE GENOMIC DNA]</scope>
</reference>
<feature type="transmembrane region" description="Helical" evidence="2">
    <location>
        <begin position="88"/>
        <end position="113"/>
    </location>
</feature>
<feature type="transmembrane region" description="Helical" evidence="2">
    <location>
        <begin position="284"/>
        <end position="305"/>
    </location>
</feature>
<feature type="transmembrane region" description="Helical" evidence="2">
    <location>
        <begin position="317"/>
        <end position="342"/>
    </location>
</feature>
<dbReference type="InterPro" id="IPR020846">
    <property type="entry name" value="MFS_dom"/>
</dbReference>
<protein>
    <recommendedName>
        <fullName evidence="3">Major facilitator superfamily (MFS) profile domain-containing protein</fullName>
    </recommendedName>
</protein>
<keyword evidence="2" id="KW-1133">Transmembrane helix</keyword>
<comment type="subcellular location">
    <subcellularLocation>
        <location evidence="1">Membrane</location>
        <topology evidence="1">Multi-pass membrane protein</topology>
    </subcellularLocation>
</comment>
<feature type="transmembrane region" description="Helical" evidence="2">
    <location>
        <begin position="119"/>
        <end position="139"/>
    </location>
</feature>
<feature type="transmembrane region" description="Helical" evidence="2">
    <location>
        <begin position="354"/>
        <end position="375"/>
    </location>
</feature>
<feature type="transmembrane region" description="Helical" evidence="2">
    <location>
        <begin position="211"/>
        <end position="237"/>
    </location>
</feature>
<proteinExistence type="predicted"/>